<gene>
    <name evidence="2" type="ORF">SAMN04488054_13816</name>
</gene>
<accession>A0A1I4QA91</accession>
<evidence type="ECO:0000256" key="1">
    <source>
        <dbReference type="SAM" id="Phobius"/>
    </source>
</evidence>
<organism evidence="2 3">
    <name type="scientific">Salibacterium qingdaonense</name>
    <dbReference type="NCBI Taxonomy" id="266892"/>
    <lineage>
        <taxon>Bacteria</taxon>
        <taxon>Bacillati</taxon>
        <taxon>Bacillota</taxon>
        <taxon>Bacilli</taxon>
        <taxon>Bacillales</taxon>
        <taxon>Bacillaceae</taxon>
    </lineage>
</organism>
<feature type="transmembrane region" description="Helical" evidence="1">
    <location>
        <begin position="7"/>
        <end position="26"/>
    </location>
</feature>
<dbReference type="OrthoDB" id="1757944at2"/>
<name>A0A1I4QA91_9BACI</name>
<feature type="transmembrane region" description="Helical" evidence="1">
    <location>
        <begin position="46"/>
        <end position="65"/>
    </location>
</feature>
<proteinExistence type="predicted"/>
<reference evidence="2 3" key="1">
    <citation type="submission" date="2016-10" db="EMBL/GenBank/DDBJ databases">
        <authorList>
            <person name="de Groot N.N."/>
        </authorList>
    </citation>
    <scope>NUCLEOTIDE SEQUENCE [LARGE SCALE GENOMIC DNA]</scope>
    <source>
        <strain evidence="2 3">CGMCC 1.6134</strain>
    </source>
</reference>
<keyword evidence="1" id="KW-0472">Membrane</keyword>
<protein>
    <submittedName>
        <fullName evidence="2">Uncharacterized protein</fullName>
    </submittedName>
</protein>
<evidence type="ECO:0000313" key="2">
    <source>
        <dbReference type="EMBL" id="SFM36563.1"/>
    </source>
</evidence>
<dbReference type="STRING" id="266892.SAMN04488054_13816"/>
<keyword evidence="1" id="KW-1133">Transmembrane helix</keyword>
<keyword evidence="3" id="KW-1185">Reference proteome</keyword>
<dbReference type="EMBL" id="FOTY01000038">
    <property type="protein sequence ID" value="SFM36563.1"/>
    <property type="molecule type" value="Genomic_DNA"/>
</dbReference>
<dbReference type="RefSeq" id="WP_090928481.1">
    <property type="nucleotide sequence ID" value="NZ_FOTY01000038.1"/>
</dbReference>
<evidence type="ECO:0000313" key="3">
    <source>
        <dbReference type="Proteomes" id="UP000199668"/>
    </source>
</evidence>
<dbReference type="AlphaFoldDB" id="A0A1I4QA91"/>
<keyword evidence="1" id="KW-0812">Transmembrane</keyword>
<dbReference type="Proteomes" id="UP000199668">
    <property type="component" value="Unassembled WGS sequence"/>
</dbReference>
<sequence>MKAFGYAVLATVILFFATMFIVSPILSNLGYDSAASSYHVTTHALLITLIFTVIFCTIAGARYIVEEVERIIHHKNEEQGLGCAAGQKGFSQAASEKIVERR</sequence>